<evidence type="ECO:0000313" key="2">
    <source>
        <dbReference type="Proteomes" id="UP000041254"/>
    </source>
</evidence>
<protein>
    <submittedName>
        <fullName evidence="1">Uncharacterized protein</fullName>
    </submittedName>
</protein>
<reference evidence="1 2" key="1">
    <citation type="submission" date="2014-11" db="EMBL/GenBank/DDBJ databases">
        <authorList>
            <person name="Zhu J."/>
            <person name="Qi W."/>
            <person name="Song R."/>
        </authorList>
    </citation>
    <scope>NUCLEOTIDE SEQUENCE [LARGE SCALE GENOMIC DNA]</scope>
</reference>
<dbReference type="AlphaFoldDB" id="A0A0G4GAZ4"/>
<proteinExistence type="predicted"/>
<dbReference type="VEuPathDB" id="CryptoDB:Vbra_1257"/>
<sequence length="79" mass="8390">MSKATRHMNSMKSWGVVRVVILVVLVILGATPRGSCRSARRQGWNGTRGGEATFEVLCRGRGGSIRVEDGVASETMGAA</sequence>
<name>A0A0G4GAZ4_VITBC</name>
<dbReference type="InParanoid" id="A0A0G4GAZ4"/>
<dbReference type="EMBL" id="CDMY01000609">
    <property type="protein sequence ID" value="CEM25986.1"/>
    <property type="molecule type" value="Genomic_DNA"/>
</dbReference>
<organism evidence="1 2">
    <name type="scientific">Vitrella brassicaformis (strain CCMP3155)</name>
    <dbReference type="NCBI Taxonomy" id="1169540"/>
    <lineage>
        <taxon>Eukaryota</taxon>
        <taxon>Sar</taxon>
        <taxon>Alveolata</taxon>
        <taxon>Colpodellida</taxon>
        <taxon>Vitrellaceae</taxon>
        <taxon>Vitrella</taxon>
    </lineage>
</organism>
<evidence type="ECO:0000313" key="1">
    <source>
        <dbReference type="EMBL" id="CEM25986.1"/>
    </source>
</evidence>
<keyword evidence="2" id="KW-1185">Reference proteome</keyword>
<gene>
    <name evidence="1" type="ORF">Vbra_1257</name>
</gene>
<accession>A0A0G4GAZ4</accession>
<dbReference type="Proteomes" id="UP000041254">
    <property type="component" value="Unassembled WGS sequence"/>
</dbReference>